<reference evidence="1 2" key="1">
    <citation type="submission" date="2019-06" db="EMBL/GenBank/DDBJ databases">
        <authorList>
            <person name="Palmer J.M."/>
        </authorList>
    </citation>
    <scope>NUCLEOTIDE SEQUENCE [LARGE SCALE GENOMIC DNA]</scope>
    <source>
        <strain evidence="1 2">TWF102</strain>
    </source>
</reference>
<name>A0A7C8NAI3_ORBOL</name>
<dbReference type="AlphaFoldDB" id="A0A7C8NAI3"/>
<gene>
    <name evidence="1" type="ORF">TWF102_007477</name>
</gene>
<proteinExistence type="predicted"/>
<evidence type="ECO:0000313" key="2">
    <source>
        <dbReference type="Proteomes" id="UP000475325"/>
    </source>
</evidence>
<comment type="caution">
    <text evidence="1">The sequence shown here is derived from an EMBL/GenBank/DDBJ whole genome shotgun (WGS) entry which is preliminary data.</text>
</comment>
<dbReference type="EMBL" id="WIQW01000043">
    <property type="protein sequence ID" value="KAF3094685.1"/>
    <property type="molecule type" value="Genomic_DNA"/>
</dbReference>
<dbReference type="Proteomes" id="UP000475325">
    <property type="component" value="Unassembled WGS sequence"/>
</dbReference>
<accession>A0A7C8NAI3</accession>
<sequence length="104" mass="11905">MCLSEQMELCQILRIEANILGSCRWVALVPGKTRRHVLQYQEFSEASSSVLRKAIVQDSLATIHGYIRTTRDAGWSRSIVRGSFFFCGLSQKGSRVKIYESKYR</sequence>
<protein>
    <submittedName>
        <fullName evidence="1">Uncharacterized protein</fullName>
    </submittedName>
</protein>
<organism evidence="1 2">
    <name type="scientific">Orbilia oligospora</name>
    <name type="common">Nematode-trapping fungus</name>
    <name type="synonym">Arthrobotrys oligospora</name>
    <dbReference type="NCBI Taxonomy" id="2813651"/>
    <lineage>
        <taxon>Eukaryota</taxon>
        <taxon>Fungi</taxon>
        <taxon>Dikarya</taxon>
        <taxon>Ascomycota</taxon>
        <taxon>Pezizomycotina</taxon>
        <taxon>Orbiliomycetes</taxon>
        <taxon>Orbiliales</taxon>
        <taxon>Orbiliaceae</taxon>
        <taxon>Orbilia</taxon>
    </lineage>
</organism>
<evidence type="ECO:0000313" key="1">
    <source>
        <dbReference type="EMBL" id="KAF3094685.1"/>
    </source>
</evidence>